<dbReference type="HOGENOM" id="CLU_069286_2_0_1"/>
<keyword evidence="7 9" id="KW-0472">Membrane</keyword>
<organism evidence="10 11">
    <name type="scientific">Lepisosteus oculatus</name>
    <name type="common">Spotted gar</name>
    <dbReference type="NCBI Taxonomy" id="7918"/>
    <lineage>
        <taxon>Eukaryota</taxon>
        <taxon>Metazoa</taxon>
        <taxon>Chordata</taxon>
        <taxon>Craniata</taxon>
        <taxon>Vertebrata</taxon>
        <taxon>Euteleostomi</taxon>
        <taxon>Actinopterygii</taxon>
        <taxon>Neopterygii</taxon>
        <taxon>Holostei</taxon>
        <taxon>Semionotiformes</taxon>
        <taxon>Lepisosteidae</taxon>
        <taxon>Lepisosteus</taxon>
    </lineage>
</organism>
<reference evidence="10" key="2">
    <citation type="submission" date="2025-08" db="UniProtKB">
        <authorList>
            <consortium name="Ensembl"/>
        </authorList>
    </citation>
    <scope>IDENTIFICATION</scope>
</reference>
<dbReference type="OMA" id="KFWKIYS"/>
<dbReference type="CTD" id="441168"/>
<evidence type="ECO:0000256" key="5">
    <source>
        <dbReference type="ARBA" id="ARBA00022989"/>
    </source>
</evidence>
<feature type="transmembrane region" description="Helical" evidence="9">
    <location>
        <begin position="50"/>
        <end position="69"/>
    </location>
</feature>
<dbReference type="Ensembl" id="ENSLOCT00000021181.1">
    <property type="protein sequence ID" value="ENSLOCP00000021145.1"/>
    <property type="gene ID" value="ENSLOCG00000017112.1"/>
</dbReference>
<dbReference type="Proteomes" id="UP000018468">
    <property type="component" value="Linkage group LG1"/>
</dbReference>
<feature type="transmembrane region" description="Helical" evidence="9">
    <location>
        <begin position="99"/>
        <end position="120"/>
    </location>
</feature>
<evidence type="ECO:0000256" key="8">
    <source>
        <dbReference type="ARBA" id="ARBA00023303"/>
    </source>
</evidence>
<dbReference type="PANTHER" id="PTHR32261">
    <property type="entry name" value="CALCIUM HOMEOSTASIS MODULATOR PROTEIN"/>
    <property type="match status" value="1"/>
</dbReference>
<dbReference type="OrthoDB" id="5962981at2759"/>
<keyword evidence="5 9" id="KW-1133">Transmembrane helix</keyword>
<evidence type="ECO:0000256" key="1">
    <source>
        <dbReference type="ARBA" id="ARBA00004141"/>
    </source>
</evidence>
<keyword evidence="4 9" id="KW-0812">Transmembrane</keyword>
<sequence>MDKFKTVLNIFQKQQATFSFGAVALLTAGGEQIFSTVVFRCPCSSMNFTYGNVFLTVPALVLLLLGYILSNKTWKLFTGACTNNSKVCRKEKLCSFIKVITQITLNAVVAPASWIAVALLNGSYYECAMTGFNSTSYKKQVCVGKSEVCLKDLHKLPCGKSSMSPSDSEDVLLIIRAQSQMLGWLVITSIAALALLLSCVARCRSPVSYLQLMFWRAYTKSENDLFESATNEHAKKLAERNLSSFFELKQPTPIVTPDKKAWEKVSGLYKFSNTDHYYSILHKYVETCKDVNRVSVKSESGGFGNPSVLSFVDDGKAMF</sequence>
<evidence type="ECO:0000256" key="7">
    <source>
        <dbReference type="ARBA" id="ARBA00023136"/>
    </source>
</evidence>
<dbReference type="PANTHER" id="PTHR32261:SF4">
    <property type="entry name" value="CALCIUM HOMEOSTASIS MODULATOR PROTEIN 6"/>
    <property type="match status" value="1"/>
</dbReference>
<dbReference type="EMBL" id="AHAT01026717">
    <property type="status" value="NOT_ANNOTATED_CDS"/>
    <property type="molecule type" value="Genomic_DNA"/>
</dbReference>
<keyword evidence="6" id="KW-0406">Ion transport</keyword>
<dbReference type="Bgee" id="ENSLOCG00000017112">
    <property type="expression patterns" value="Expressed in pharyngeal gill and 11 other cell types or tissues"/>
</dbReference>
<dbReference type="InterPro" id="IPR029569">
    <property type="entry name" value="CALHM"/>
</dbReference>
<accession>W5NKI6</accession>
<evidence type="ECO:0000256" key="9">
    <source>
        <dbReference type="SAM" id="Phobius"/>
    </source>
</evidence>
<dbReference type="Pfam" id="PF14798">
    <property type="entry name" value="Ca_hom_mod"/>
    <property type="match status" value="1"/>
</dbReference>
<evidence type="ECO:0000256" key="4">
    <source>
        <dbReference type="ARBA" id="ARBA00022692"/>
    </source>
</evidence>
<evidence type="ECO:0000256" key="2">
    <source>
        <dbReference type="ARBA" id="ARBA00008497"/>
    </source>
</evidence>
<protein>
    <submittedName>
        <fullName evidence="10">Calcium homeostasis modulator family member 6</fullName>
    </submittedName>
</protein>
<dbReference type="STRING" id="7918.ENSLOCP00000021145"/>
<evidence type="ECO:0000256" key="6">
    <source>
        <dbReference type="ARBA" id="ARBA00023065"/>
    </source>
</evidence>
<dbReference type="GO" id="GO:0005261">
    <property type="term" value="F:monoatomic cation channel activity"/>
    <property type="evidence" value="ECO:0000318"/>
    <property type="project" value="GO_Central"/>
</dbReference>
<keyword evidence="8" id="KW-0407">Ion channel</keyword>
<dbReference type="GeneID" id="102692662"/>
<keyword evidence="11" id="KW-1185">Reference proteome</keyword>
<comment type="subcellular location">
    <subcellularLocation>
        <location evidence="1">Membrane</location>
        <topology evidence="1">Multi-pass membrane protein</topology>
    </subcellularLocation>
</comment>
<evidence type="ECO:0000313" key="11">
    <source>
        <dbReference type="Proteomes" id="UP000018468"/>
    </source>
</evidence>
<evidence type="ECO:0000256" key="3">
    <source>
        <dbReference type="ARBA" id="ARBA00022448"/>
    </source>
</evidence>
<dbReference type="InParanoid" id="W5NKI6"/>
<dbReference type="GO" id="GO:0005886">
    <property type="term" value="C:plasma membrane"/>
    <property type="evidence" value="ECO:0000318"/>
    <property type="project" value="GO_Central"/>
</dbReference>
<dbReference type="eggNOG" id="ENOG502QSG7">
    <property type="taxonomic scope" value="Eukaryota"/>
</dbReference>
<feature type="transmembrane region" description="Helical" evidence="9">
    <location>
        <begin position="181"/>
        <end position="201"/>
    </location>
</feature>
<name>W5NKI6_LEPOC</name>
<dbReference type="GeneTree" id="ENSGT01030000234610"/>
<dbReference type="KEGG" id="loc:102692662"/>
<keyword evidence="3" id="KW-0813">Transport</keyword>
<dbReference type="GO" id="GO:1904669">
    <property type="term" value="P:ATP export"/>
    <property type="evidence" value="ECO:0007669"/>
    <property type="project" value="UniProtKB-ARBA"/>
</dbReference>
<comment type="similarity">
    <text evidence="2">Belongs to the CALHM family.</text>
</comment>
<evidence type="ECO:0000313" key="10">
    <source>
        <dbReference type="Ensembl" id="ENSLOCP00000021145.1"/>
    </source>
</evidence>
<dbReference type="AlphaFoldDB" id="W5NKI6"/>
<reference evidence="11" key="1">
    <citation type="submission" date="2011-12" db="EMBL/GenBank/DDBJ databases">
        <title>The Draft Genome of Lepisosteus oculatus.</title>
        <authorList>
            <consortium name="The Broad Institute Genome Assembly &amp; Analysis Group"/>
            <consortium name="Computational R&amp;D Group"/>
            <consortium name="and Sequencing Platform"/>
            <person name="Di Palma F."/>
            <person name="Alfoldi J."/>
            <person name="Johnson J."/>
            <person name="Berlin A."/>
            <person name="Gnerre S."/>
            <person name="Jaffe D."/>
            <person name="MacCallum I."/>
            <person name="Young S."/>
            <person name="Walker B.J."/>
            <person name="Lander E.S."/>
            <person name="Lindblad-Toh K."/>
        </authorList>
    </citation>
    <scope>NUCLEOTIDE SEQUENCE [LARGE SCALE GENOMIC DNA]</scope>
</reference>
<reference evidence="10" key="3">
    <citation type="submission" date="2025-09" db="UniProtKB">
        <authorList>
            <consortium name="Ensembl"/>
        </authorList>
    </citation>
    <scope>IDENTIFICATION</scope>
</reference>
<proteinExistence type="inferred from homology"/>